<reference evidence="2 3" key="1">
    <citation type="journal article" date="2016" name="Nat. Commun.">
        <title>Thousands of microbial genomes shed light on interconnected biogeochemical processes in an aquifer system.</title>
        <authorList>
            <person name="Anantharaman K."/>
            <person name="Brown C.T."/>
            <person name="Hug L.A."/>
            <person name="Sharon I."/>
            <person name="Castelle C.J."/>
            <person name="Probst A.J."/>
            <person name="Thomas B.C."/>
            <person name="Singh A."/>
            <person name="Wilkins M.J."/>
            <person name="Karaoz U."/>
            <person name="Brodie E.L."/>
            <person name="Williams K.H."/>
            <person name="Hubbard S.S."/>
            <person name="Banfield J.F."/>
        </authorList>
    </citation>
    <scope>NUCLEOTIDE SEQUENCE [LARGE SCALE GENOMIC DNA]</scope>
</reference>
<organism evidence="2 3">
    <name type="scientific">Candidatus Falkowbacteria bacterium RIFOXYA2_FULL_47_19</name>
    <dbReference type="NCBI Taxonomy" id="1797994"/>
    <lineage>
        <taxon>Bacteria</taxon>
        <taxon>Candidatus Falkowiibacteriota</taxon>
    </lineage>
</organism>
<comment type="caution">
    <text evidence="2">The sequence shown here is derived from an EMBL/GenBank/DDBJ whole genome shotgun (WGS) entry which is preliminary data.</text>
</comment>
<protein>
    <submittedName>
        <fullName evidence="2">Uncharacterized protein</fullName>
    </submittedName>
</protein>
<name>A0A1F5SLI1_9BACT</name>
<keyword evidence="1" id="KW-1133">Transmembrane helix</keyword>
<keyword evidence="1" id="KW-0812">Transmembrane</keyword>
<proteinExistence type="predicted"/>
<dbReference type="STRING" id="1797994.A2227_01545"/>
<feature type="transmembrane region" description="Helical" evidence="1">
    <location>
        <begin position="121"/>
        <end position="142"/>
    </location>
</feature>
<gene>
    <name evidence="2" type="ORF">A2227_01545</name>
</gene>
<keyword evidence="1" id="KW-0472">Membrane</keyword>
<feature type="transmembrane region" description="Helical" evidence="1">
    <location>
        <begin position="47"/>
        <end position="74"/>
    </location>
</feature>
<evidence type="ECO:0000313" key="3">
    <source>
        <dbReference type="Proteomes" id="UP000178367"/>
    </source>
</evidence>
<dbReference type="EMBL" id="MFGB01000007">
    <property type="protein sequence ID" value="OGF27514.1"/>
    <property type="molecule type" value="Genomic_DNA"/>
</dbReference>
<dbReference type="Proteomes" id="UP000178367">
    <property type="component" value="Unassembled WGS sequence"/>
</dbReference>
<accession>A0A1F5SLI1</accession>
<evidence type="ECO:0000313" key="2">
    <source>
        <dbReference type="EMBL" id="OGF27514.1"/>
    </source>
</evidence>
<feature type="transmembrane region" description="Helical" evidence="1">
    <location>
        <begin position="81"/>
        <end position="101"/>
    </location>
</feature>
<evidence type="ECO:0000256" key="1">
    <source>
        <dbReference type="SAM" id="Phobius"/>
    </source>
</evidence>
<sequence length="150" mass="17076">MKRKQIIFFFGALALLSFFLNLGWEVAHSPLYDWNQSPLKPGAEFYILRILQSTVFDMVWVVIISGLVFFIAGFKFDRRGYAFIFGGLLVFSFGLEWHRILEGAWHYKNSMPTLKDLGLPFPVGLSPMVQLAITGILSVNTIQRLSGRAK</sequence>
<dbReference type="AlphaFoldDB" id="A0A1F5SLI1"/>